<proteinExistence type="predicted"/>
<dbReference type="PROSITE" id="PS51781">
    <property type="entry name" value="SH3B"/>
    <property type="match status" value="1"/>
</dbReference>
<sequence length="388" mass="44875">MIPAQKSNNFLILLTISLFLFNCTKKARYSNSLYGVKVYKEAKVDSEVIGTIEFIEPIYIQDDKPFSDNMIKISFQGRTAFVEKEFLSIEKVQFYYNVIASNLNLRSAPGLKSEKLILLPKGTKGEILSISKDPVTIDGRKGFWFQTKFQDKEGWIFSGYTLIATTLDYFQEDLPDDYKISLRSIDLYSGTLEQFKGKGKIELSYENSDFKVYQVSYPKNDDCDSPDDRILFESKLDGRLFYDKGVVQQTIRKTNYPIHDSILTYSIGCKCCCPWSSTEVYFLRKTVQAIYFEDTNTKPMCFFGDEYKSNYSENRMNSENHLLTFWKFSDCRSFGGIEIDSEYPVVAFKGNLFAEIFFEGDSVKIEQFRNVEIPAKYSESWKNSTAIK</sequence>
<dbReference type="RefSeq" id="WP_100711112.1">
    <property type="nucleotide sequence ID" value="NZ_NPDR01000006.1"/>
</dbReference>
<name>A0A2M9YAK3_9LEPT</name>
<keyword evidence="3" id="KW-1185">Reference proteome</keyword>
<reference evidence="2 3" key="1">
    <citation type="submission" date="2017-07" db="EMBL/GenBank/DDBJ databases">
        <title>Leptospira spp. isolated from tropical soils.</title>
        <authorList>
            <person name="Thibeaux R."/>
            <person name="Iraola G."/>
            <person name="Ferres I."/>
            <person name="Bierque E."/>
            <person name="Girault D."/>
            <person name="Soupe-Gilbert M.-E."/>
            <person name="Picardeau M."/>
            <person name="Goarant C."/>
        </authorList>
    </citation>
    <scope>NUCLEOTIDE SEQUENCE [LARGE SCALE GENOMIC DNA]</scope>
    <source>
        <strain evidence="2 3">FH4-C-A2</strain>
    </source>
</reference>
<dbReference type="AlphaFoldDB" id="A0A2M9YAK3"/>
<accession>A0A2M9YAK3</accession>
<evidence type="ECO:0000313" key="2">
    <source>
        <dbReference type="EMBL" id="PJZ48489.1"/>
    </source>
</evidence>
<evidence type="ECO:0000259" key="1">
    <source>
        <dbReference type="PROSITE" id="PS51781"/>
    </source>
</evidence>
<dbReference type="OrthoDB" id="342860at2"/>
<feature type="domain" description="SH3b" evidence="1">
    <location>
        <begin position="93"/>
        <end position="165"/>
    </location>
</feature>
<evidence type="ECO:0000313" key="3">
    <source>
        <dbReference type="Proteomes" id="UP000231926"/>
    </source>
</evidence>
<protein>
    <recommendedName>
        <fullName evidence="1">SH3b domain-containing protein</fullName>
    </recommendedName>
</protein>
<dbReference type="Pfam" id="PF08239">
    <property type="entry name" value="SH3_3"/>
    <property type="match status" value="1"/>
</dbReference>
<dbReference type="Proteomes" id="UP000231926">
    <property type="component" value="Unassembled WGS sequence"/>
</dbReference>
<dbReference type="Gene3D" id="2.30.30.40">
    <property type="entry name" value="SH3 Domains"/>
    <property type="match status" value="1"/>
</dbReference>
<dbReference type="InterPro" id="IPR003646">
    <property type="entry name" value="SH3-like_bac-type"/>
</dbReference>
<dbReference type="EMBL" id="NPDR01000006">
    <property type="protein sequence ID" value="PJZ48489.1"/>
    <property type="molecule type" value="Genomic_DNA"/>
</dbReference>
<comment type="caution">
    <text evidence="2">The sequence shown here is derived from an EMBL/GenBank/DDBJ whole genome shotgun (WGS) entry which is preliminary data.</text>
</comment>
<organism evidence="2 3">
    <name type="scientific">Leptospira saintgironsiae</name>
    <dbReference type="NCBI Taxonomy" id="2023183"/>
    <lineage>
        <taxon>Bacteria</taxon>
        <taxon>Pseudomonadati</taxon>
        <taxon>Spirochaetota</taxon>
        <taxon>Spirochaetia</taxon>
        <taxon>Leptospirales</taxon>
        <taxon>Leptospiraceae</taxon>
        <taxon>Leptospira</taxon>
    </lineage>
</organism>
<gene>
    <name evidence="2" type="ORF">CH362_14910</name>
</gene>